<dbReference type="Pfam" id="PF13167">
    <property type="entry name" value="GTP-bdg_N"/>
    <property type="match status" value="1"/>
</dbReference>
<keyword evidence="5 6" id="KW-0342">GTP-binding</keyword>
<name>A0A7C5U7W0_9BACT</name>
<dbReference type="PIRSF" id="PIRSF006809">
    <property type="entry name" value="GTP-binding_hflX_prd"/>
    <property type="match status" value="1"/>
</dbReference>
<comment type="subcellular location">
    <subcellularLocation>
        <location evidence="6">Cytoplasm</location>
    </subcellularLocation>
    <text evidence="6">May associate with membranes.</text>
</comment>
<dbReference type="GO" id="GO:0043022">
    <property type="term" value="F:ribosome binding"/>
    <property type="evidence" value="ECO:0007669"/>
    <property type="project" value="TreeGrafter"/>
</dbReference>
<evidence type="ECO:0000256" key="6">
    <source>
        <dbReference type="HAMAP-Rule" id="MF_00900"/>
    </source>
</evidence>
<feature type="coiled-coil region" evidence="9">
    <location>
        <begin position="152"/>
        <end position="186"/>
    </location>
</feature>
<feature type="binding site" evidence="7">
    <location>
        <begin position="199"/>
        <end position="206"/>
    </location>
    <ligand>
        <name>GTP</name>
        <dbReference type="ChEBI" id="CHEBI:37565"/>
    </ligand>
</feature>
<feature type="domain" description="Hflx-type G" evidence="10">
    <location>
        <begin position="193"/>
        <end position="359"/>
    </location>
</feature>
<feature type="binding site" evidence="7">
    <location>
        <begin position="337"/>
        <end position="339"/>
    </location>
    <ligand>
        <name>GTP</name>
        <dbReference type="ChEBI" id="CHEBI:37565"/>
    </ligand>
</feature>
<comment type="cofactor">
    <cofactor evidence="8">
        <name>Mg(2+)</name>
        <dbReference type="ChEBI" id="CHEBI:18420"/>
    </cofactor>
</comment>
<evidence type="ECO:0000256" key="8">
    <source>
        <dbReference type="PIRSR" id="PIRSR006809-2"/>
    </source>
</evidence>
<gene>
    <name evidence="6 11" type="primary">hflX</name>
    <name evidence="11" type="ORF">ENM46_01035</name>
</gene>
<dbReference type="InterPro" id="IPR030394">
    <property type="entry name" value="G_HFLX_dom"/>
</dbReference>
<evidence type="ECO:0000313" key="11">
    <source>
        <dbReference type="EMBL" id="HHR33515.1"/>
    </source>
</evidence>
<reference evidence="11" key="1">
    <citation type="journal article" date="2020" name="mSystems">
        <title>Genome- and Community-Level Interaction Insights into Carbon Utilization and Element Cycling Functions of Hydrothermarchaeota in Hydrothermal Sediment.</title>
        <authorList>
            <person name="Zhou Z."/>
            <person name="Liu Y."/>
            <person name="Xu W."/>
            <person name="Pan J."/>
            <person name="Luo Z.H."/>
            <person name="Li M."/>
        </authorList>
    </citation>
    <scope>NUCLEOTIDE SEQUENCE [LARGE SCALE GENOMIC DNA]</scope>
    <source>
        <strain evidence="11">SpSt-1088</strain>
    </source>
</reference>
<dbReference type="InterPro" id="IPR042108">
    <property type="entry name" value="GTPase_HflX_N_sf"/>
</dbReference>
<feature type="binding site" evidence="8">
    <location>
        <position position="206"/>
    </location>
    <ligand>
        <name>Mg(2+)</name>
        <dbReference type="ChEBI" id="CHEBI:18420"/>
    </ligand>
</feature>
<organism evidence="11">
    <name type="scientific">Fervidobacterium nodosum</name>
    <dbReference type="NCBI Taxonomy" id="2424"/>
    <lineage>
        <taxon>Bacteria</taxon>
        <taxon>Thermotogati</taxon>
        <taxon>Thermotogota</taxon>
        <taxon>Thermotogae</taxon>
        <taxon>Thermotogales</taxon>
        <taxon>Fervidobacteriaceae</taxon>
        <taxon>Fervidobacterium</taxon>
    </lineage>
</organism>
<dbReference type="HAMAP" id="MF_00900">
    <property type="entry name" value="GTPase_HflX"/>
    <property type="match status" value="1"/>
</dbReference>
<dbReference type="GO" id="GO:0046872">
    <property type="term" value="F:metal ion binding"/>
    <property type="evidence" value="ECO:0007669"/>
    <property type="project" value="UniProtKB-KW"/>
</dbReference>
<proteinExistence type="inferred from homology"/>
<dbReference type="PANTHER" id="PTHR10229:SF0">
    <property type="entry name" value="GTP-BINDING PROTEIN 6-RELATED"/>
    <property type="match status" value="1"/>
</dbReference>
<dbReference type="FunFam" id="3.40.50.11060:FF:000001">
    <property type="entry name" value="GTPase HflX"/>
    <property type="match status" value="1"/>
</dbReference>
<keyword evidence="1 6" id="KW-0963">Cytoplasm</keyword>
<comment type="caution">
    <text evidence="11">The sequence shown here is derived from an EMBL/GenBank/DDBJ whole genome shotgun (WGS) entry which is preliminary data.</text>
</comment>
<feature type="binding site" evidence="7">
    <location>
        <begin position="313"/>
        <end position="316"/>
    </location>
    <ligand>
        <name>GTP</name>
        <dbReference type="ChEBI" id="CHEBI:37565"/>
    </ligand>
</feature>
<evidence type="ECO:0000256" key="7">
    <source>
        <dbReference type="PIRSR" id="PIRSR006809-1"/>
    </source>
</evidence>
<dbReference type="GO" id="GO:0005525">
    <property type="term" value="F:GTP binding"/>
    <property type="evidence" value="ECO:0007669"/>
    <property type="project" value="UniProtKB-UniRule"/>
</dbReference>
<dbReference type="GO" id="GO:0005737">
    <property type="term" value="C:cytoplasm"/>
    <property type="evidence" value="ECO:0007669"/>
    <property type="project" value="UniProtKB-SubCell"/>
</dbReference>
<evidence type="ECO:0000256" key="4">
    <source>
        <dbReference type="ARBA" id="ARBA00022842"/>
    </source>
</evidence>
<dbReference type="InterPro" id="IPR032305">
    <property type="entry name" value="GTP-bd_M"/>
</dbReference>
<dbReference type="Gene3D" id="3.40.50.11060">
    <property type="entry name" value="GTPase HflX, N-terminal domain"/>
    <property type="match status" value="1"/>
</dbReference>
<feature type="binding site" evidence="8">
    <location>
        <position position="227"/>
    </location>
    <ligand>
        <name>Mg(2+)</name>
        <dbReference type="ChEBI" id="CHEBI:18420"/>
    </ligand>
</feature>
<dbReference type="InterPro" id="IPR006073">
    <property type="entry name" value="GTP-bd"/>
</dbReference>
<evidence type="ECO:0000256" key="1">
    <source>
        <dbReference type="ARBA" id="ARBA00022490"/>
    </source>
</evidence>
<dbReference type="GO" id="GO:0003924">
    <property type="term" value="F:GTPase activity"/>
    <property type="evidence" value="ECO:0007669"/>
    <property type="project" value="UniProtKB-UniRule"/>
</dbReference>
<feature type="binding site" evidence="7">
    <location>
        <begin position="225"/>
        <end position="229"/>
    </location>
    <ligand>
        <name>GTP</name>
        <dbReference type="ChEBI" id="CHEBI:37565"/>
    </ligand>
</feature>
<dbReference type="PROSITE" id="PS51705">
    <property type="entry name" value="G_HFLX"/>
    <property type="match status" value="1"/>
</dbReference>
<sequence length="416" mass="47662">MKNKALLVSVESVYNKNAEESIQELELLCATLDIQVIDKIIQKRNKPDPVTYLGSGKIEKIKDFCQKNGIDLVVIDDEITPIQQRNIEKETNLRILDRTQVILEIFSRHATTKEGKIQIEMAKLTYELPRLRGKGLELSNPGGGIGTRGPGETILELDRRKIKERIKRLKRELDKLRTNREVSRKSRIESGYYIFSIAGYTNAGKSTLLSALADEKGILISEKLFSTLSPTVRKVKLPNSRCVLLSDTVGFISRLPHTLVEAFHSTLEEITFSDVIILLVDISDGSFKNKISASYQVLEEIGAQNKPIFIVFNKIDLVPLDYLELVRYEYPDAVFISAKKQIGFTELYKRIIQYMELFDHRERIRIKESDFGKLLKYSEYIEWDIVEHVQDEKNILVLDLKGPKSVIEKCKSEIIL</sequence>
<comment type="function">
    <text evidence="6">GTPase that associates with the 50S ribosomal subunit and may have a role during protein synthesis or ribosome biogenesis.</text>
</comment>
<dbReference type="Gene3D" id="6.10.250.2860">
    <property type="match status" value="1"/>
</dbReference>
<comment type="subunit">
    <text evidence="6">Monomer. Associates with the 50S ribosomal subunit.</text>
</comment>
<dbReference type="Pfam" id="PF01926">
    <property type="entry name" value="MMR_HSR1"/>
    <property type="match status" value="1"/>
</dbReference>
<evidence type="ECO:0000256" key="5">
    <source>
        <dbReference type="ARBA" id="ARBA00023134"/>
    </source>
</evidence>
<dbReference type="PANTHER" id="PTHR10229">
    <property type="entry name" value="GTP-BINDING PROTEIN HFLX"/>
    <property type="match status" value="1"/>
</dbReference>
<feature type="binding site" evidence="7">
    <location>
        <begin position="247"/>
        <end position="250"/>
    </location>
    <ligand>
        <name>GTP</name>
        <dbReference type="ChEBI" id="CHEBI:37565"/>
    </ligand>
</feature>
<keyword evidence="2 8" id="KW-0479">Metal-binding</keyword>
<keyword evidence="4 8" id="KW-0460">Magnesium</keyword>
<dbReference type="InterPro" id="IPR025121">
    <property type="entry name" value="GTPase_HflX_N"/>
</dbReference>
<evidence type="ECO:0000259" key="10">
    <source>
        <dbReference type="PROSITE" id="PS51705"/>
    </source>
</evidence>
<dbReference type="AlphaFoldDB" id="A0A7C5U7W0"/>
<dbReference type="CDD" id="cd01878">
    <property type="entry name" value="HflX"/>
    <property type="match status" value="1"/>
</dbReference>
<dbReference type="Gene3D" id="3.40.50.300">
    <property type="entry name" value="P-loop containing nucleotide triphosphate hydrolases"/>
    <property type="match status" value="1"/>
</dbReference>
<protein>
    <recommendedName>
        <fullName evidence="6">GTPase HflX</fullName>
    </recommendedName>
    <alternativeName>
        <fullName evidence="6">GTP-binding protein HflX</fullName>
    </alternativeName>
</protein>
<keyword evidence="9" id="KW-0175">Coiled coil</keyword>
<accession>A0A7C5U7W0</accession>
<evidence type="ECO:0000256" key="9">
    <source>
        <dbReference type="SAM" id="Coils"/>
    </source>
</evidence>
<dbReference type="NCBIfam" id="TIGR03156">
    <property type="entry name" value="GTP_HflX"/>
    <property type="match status" value="1"/>
</dbReference>
<dbReference type="EMBL" id="DRXW01000067">
    <property type="protein sequence ID" value="HHR33515.1"/>
    <property type="molecule type" value="Genomic_DNA"/>
</dbReference>
<dbReference type="InterPro" id="IPR016496">
    <property type="entry name" value="GTPase_HflX"/>
</dbReference>
<evidence type="ECO:0000256" key="2">
    <source>
        <dbReference type="ARBA" id="ARBA00022723"/>
    </source>
</evidence>
<comment type="similarity">
    <text evidence="6">Belongs to the TRAFAC class OBG-HflX-like GTPase superfamily. HflX GTPase family.</text>
</comment>
<keyword evidence="3 6" id="KW-0547">Nucleotide-binding</keyword>
<dbReference type="InterPro" id="IPR027417">
    <property type="entry name" value="P-loop_NTPase"/>
</dbReference>
<dbReference type="SUPFAM" id="SSF52540">
    <property type="entry name" value="P-loop containing nucleoside triphosphate hydrolases"/>
    <property type="match status" value="1"/>
</dbReference>
<dbReference type="Pfam" id="PF16360">
    <property type="entry name" value="GTP-bdg_M"/>
    <property type="match status" value="1"/>
</dbReference>
<evidence type="ECO:0000256" key="3">
    <source>
        <dbReference type="ARBA" id="ARBA00022741"/>
    </source>
</evidence>